<evidence type="ECO:0000256" key="1">
    <source>
        <dbReference type="ARBA" id="ARBA00004340"/>
    </source>
</evidence>
<reference evidence="6" key="1">
    <citation type="submission" date="2021-11" db="EMBL/GenBank/DDBJ databases">
        <authorList>
            <person name="Herlambang A."/>
            <person name="Guo Y."/>
            <person name="Takashima Y."/>
            <person name="Nishizawa T."/>
        </authorList>
    </citation>
    <scope>NUCLEOTIDE SEQUENCE</scope>
    <source>
        <strain evidence="6">E1425</strain>
    </source>
</reference>
<dbReference type="GO" id="GO:0043657">
    <property type="term" value="C:host cell"/>
    <property type="evidence" value="ECO:0007669"/>
    <property type="project" value="UniProtKB-SubCell"/>
</dbReference>
<evidence type="ECO:0000256" key="3">
    <source>
        <dbReference type="ARBA" id="ARBA00022525"/>
    </source>
</evidence>
<dbReference type="Proteomes" id="UP000827284">
    <property type="component" value="Unassembled WGS sequence"/>
</dbReference>
<evidence type="ECO:0000256" key="4">
    <source>
        <dbReference type="SAM" id="MobiDB-lite"/>
    </source>
</evidence>
<protein>
    <recommendedName>
        <fullName evidence="5">Crinkler effector protein N-terminal domain-containing protein</fullName>
    </recommendedName>
</protein>
<feature type="domain" description="Crinkler effector protein N-terminal" evidence="5">
    <location>
        <begin position="62"/>
        <end position="155"/>
    </location>
</feature>
<gene>
    <name evidence="6" type="ORF">EMPS_09913</name>
</gene>
<name>A0A9P3HIW1_9FUNG</name>
<reference evidence="6" key="2">
    <citation type="journal article" date="2022" name="Microbiol. Resour. Announc.">
        <title>Whole-Genome Sequence of Entomortierella parvispora E1425, a Mucoromycotan Fungus Associated with Burkholderiaceae-Related Endosymbiotic Bacteria.</title>
        <authorList>
            <person name="Herlambang A."/>
            <person name="Guo Y."/>
            <person name="Takashima Y."/>
            <person name="Narisawa K."/>
            <person name="Ohta H."/>
            <person name="Nishizawa T."/>
        </authorList>
    </citation>
    <scope>NUCLEOTIDE SEQUENCE</scope>
    <source>
        <strain evidence="6">E1425</strain>
    </source>
</reference>
<feature type="region of interest" description="Disordered" evidence="4">
    <location>
        <begin position="1"/>
        <end position="50"/>
    </location>
</feature>
<sequence>MSENKGKGKAKSSSNLPQGSSAGSSTSPPRTSTSHSTAADTSSKPAASLSVMPEISMAGKTLRLNCIMDGESSSFPVDIASSESVSTLKDEIKKKKDPEFNEIAADKLTLFHIDGGATKGQLSTASRKKLDDELESLETYFRNGADKSLIYIVVQPPSQAHAGTKRDFETAMFGRFDRMETAFKELKEEKKTVISISKVTQQHYNDILAEHGLQRQTAVFTTPPTTKHIQPFSWDGRHEAAHAHDYEAWLDKYITLPQGVIFYRASGNSNLLSTTMASIKYDLKGTTDLALMEKAYVNDRNYAGGLQVGVTLKKSVGETNTMQAILQLLAASLSSNYCPVIILTDLMDCWSFFWLEPRAIKSCTLGLLDGVALLEAIAREPRSTALAIPAIPATPNTPYRRRCQYADAVRRTLEETVMSPEESSSAHQVRKLRRTVPDITDALLGGDVADMRDVFDVMTKEEIDEWRIKRAFEIMKKTPSLQSLMADKLF</sequence>
<accession>A0A9P3HIW1</accession>
<feature type="compositionally biased region" description="Low complexity" evidence="4">
    <location>
        <begin position="11"/>
        <end position="43"/>
    </location>
</feature>
<dbReference type="EMBL" id="BQFW01000013">
    <property type="protein sequence ID" value="GJJ77554.1"/>
    <property type="molecule type" value="Genomic_DNA"/>
</dbReference>
<dbReference type="GO" id="GO:0005576">
    <property type="term" value="C:extracellular region"/>
    <property type="evidence" value="ECO:0007669"/>
    <property type="project" value="UniProtKB-SubCell"/>
</dbReference>
<keyword evidence="7" id="KW-1185">Reference proteome</keyword>
<evidence type="ECO:0000259" key="5">
    <source>
        <dbReference type="Pfam" id="PF20147"/>
    </source>
</evidence>
<keyword evidence="3" id="KW-0964">Secreted</keyword>
<organism evidence="6 7">
    <name type="scientific">Entomortierella parvispora</name>
    <dbReference type="NCBI Taxonomy" id="205924"/>
    <lineage>
        <taxon>Eukaryota</taxon>
        <taxon>Fungi</taxon>
        <taxon>Fungi incertae sedis</taxon>
        <taxon>Mucoromycota</taxon>
        <taxon>Mortierellomycotina</taxon>
        <taxon>Mortierellomycetes</taxon>
        <taxon>Mortierellales</taxon>
        <taxon>Mortierellaceae</taxon>
        <taxon>Entomortierella</taxon>
    </lineage>
</organism>
<dbReference type="Pfam" id="PF20147">
    <property type="entry name" value="Crinkler"/>
    <property type="match status" value="1"/>
</dbReference>
<comment type="subcellular location">
    <subcellularLocation>
        <location evidence="1">Host cell</location>
    </subcellularLocation>
    <subcellularLocation>
        <location evidence="2">Secreted</location>
    </subcellularLocation>
</comment>
<evidence type="ECO:0000313" key="6">
    <source>
        <dbReference type="EMBL" id="GJJ77554.1"/>
    </source>
</evidence>
<dbReference type="AlphaFoldDB" id="A0A9P3HIW1"/>
<dbReference type="OrthoDB" id="2435285at2759"/>
<comment type="caution">
    <text evidence="6">The sequence shown here is derived from an EMBL/GenBank/DDBJ whole genome shotgun (WGS) entry which is preliminary data.</text>
</comment>
<proteinExistence type="predicted"/>
<evidence type="ECO:0000313" key="7">
    <source>
        <dbReference type="Proteomes" id="UP000827284"/>
    </source>
</evidence>
<evidence type="ECO:0000256" key="2">
    <source>
        <dbReference type="ARBA" id="ARBA00004613"/>
    </source>
</evidence>
<dbReference type="InterPro" id="IPR045379">
    <property type="entry name" value="Crinkler_N"/>
</dbReference>